<dbReference type="AlphaFoldDB" id="A0A7S8IFW0"/>
<evidence type="ECO:0000313" key="4">
    <source>
        <dbReference type="EMBL" id="QPC84031.1"/>
    </source>
</evidence>
<dbReference type="PROSITE" id="PS51781">
    <property type="entry name" value="SH3B"/>
    <property type="match status" value="2"/>
</dbReference>
<dbReference type="KEGG" id="pmet:G4Y79_06535"/>
<feature type="chain" id="PRO_5032909553" evidence="1">
    <location>
        <begin position="28"/>
        <end position="583"/>
    </location>
</feature>
<reference evidence="4 5" key="1">
    <citation type="submission" date="2020-02" db="EMBL/GenBank/DDBJ databases">
        <authorList>
            <person name="Zheng R.K."/>
            <person name="Sun C.M."/>
        </authorList>
    </citation>
    <scope>NUCLEOTIDE SEQUENCE [LARGE SCALE GENOMIC DNA]</scope>
    <source>
        <strain evidence="5">rifampicinis</strain>
    </source>
</reference>
<dbReference type="PANTHER" id="PTHR34408:SF1">
    <property type="entry name" value="GLYCOSYL HYDROLASE FAMILY 19 DOMAIN-CONTAINING PROTEIN HI_1415"/>
    <property type="match status" value="1"/>
</dbReference>
<dbReference type="Pfam" id="PF08239">
    <property type="entry name" value="SH3_3"/>
    <property type="match status" value="2"/>
</dbReference>
<proteinExistence type="predicted"/>
<feature type="domain" description="PA14" evidence="3">
    <location>
        <begin position="290"/>
        <end position="428"/>
    </location>
</feature>
<feature type="domain" description="SH3b" evidence="2">
    <location>
        <begin position="425"/>
        <end position="491"/>
    </location>
</feature>
<keyword evidence="1" id="KW-0732">Signal</keyword>
<feature type="domain" description="SH3b" evidence="2">
    <location>
        <begin position="508"/>
        <end position="573"/>
    </location>
</feature>
<dbReference type="InterPro" id="IPR037524">
    <property type="entry name" value="PA14/GLEYA"/>
</dbReference>
<organism evidence="4 5">
    <name type="scientific">Phototrophicus methaneseepsis</name>
    <dbReference type="NCBI Taxonomy" id="2710758"/>
    <lineage>
        <taxon>Bacteria</taxon>
        <taxon>Bacillati</taxon>
        <taxon>Chloroflexota</taxon>
        <taxon>Candidatus Thermofontia</taxon>
        <taxon>Phototrophicales</taxon>
        <taxon>Phototrophicaceae</taxon>
        <taxon>Phototrophicus</taxon>
    </lineage>
</organism>
<keyword evidence="5" id="KW-1185">Reference proteome</keyword>
<dbReference type="RefSeq" id="WP_195172095.1">
    <property type="nucleotide sequence ID" value="NZ_CP062983.1"/>
</dbReference>
<evidence type="ECO:0000259" key="3">
    <source>
        <dbReference type="PROSITE" id="PS51820"/>
    </source>
</evidence>
<dbReference type="SUPFAM" id="SSF56988">
    <property type="entry name" value="Anthrax protective antigen"/>
    <property type="match status" value="3"/>
</dbReference>
<evidence type="ECO:0000256" key="1">
    <source>
        <dbReference type="SAM" id="SignalP"/>
    </source>
</evidence>
<name>A0A7S8IFW0_9CHLR</name>
<dbReference type="Gene3D" id="2.30.30.40">
    <property type="entry name" value="SH3 Domains"/>
    <property type="match status" value="2"/>
</dbReference>
<dbReference type="Proteomes" id="UP000594468">
    <property type="component" value="Chromosome"/>
</dbReference>
<dbReference type="SMART" id="SM00758">
    <property type="entry name" value="PA14"/>
    <property type="match status" value="3"/>
</dbReference>
<evidence type="ECO:0000259" key="2">
    <source>
        <dbReference type="PROSITE" id="PS51781"/>
    </source>
</evidence>
<dbReference type="InterPro" id="IPR003646">
    <property type="entry name" value="SH3-like_bac-type"/>
</dbReference>
<dbReference type="PANTHER" id="PTHR34408">
    <property type="entry name" value="FAMILY PROTEIN, PUTATIVE-RELATED"/>
    <property type="match status" value="1"/>
</dbReference>
<dbReference type="Pfam" id="PF07691">
    <property type="entry name" value="PA14"/>
    <property type="match status" value="3"/>
</dbReference>
<feature type="domain" description="PA14" evidence="3">
    <location>
        <begin position="28"/>
        <end position="165"/>
    </location>
</feature>
<dbReference type="InterPro" id="IPR011658">
    <property type="entry name" value="PA14_dom"/>
</dbReference>
<sequence>MYRHRRSIFILITTLLTAALFGTTALAQDGIVWQGRYYNNANLNGSPAYTRTDNGINFNWGEGAPNGLNADNFSVQWVTQSYIEAGNYVFSLRADDYARVVVDGNTIIDTFETGELDEDVEAELSLTADVHTIRVDYQELFGPAFISLNWTQTGIVPSQPDLTVGNWTATYYDNASLRGNPVVSVTESAPMHFWGSSAPYLGVPADNFSARWTLPVADPGTYEVSVVADDGVRVYIDNTLLIDEWHTATGQTYTETFTVDAEAVRRLTVEYYEAVGNASIDFNLTHFDDVGTGNWSVQYYDNTRLSGSPIYSTSISSPTSNWGSGSPAASVPANNFSARFASTAYLDAGVHRFQVQADDGVRVIVDGTIVIDEYHASSGEVYQGDITLDAGFHNIVVDYYEAGGLAFLNYNRFLVDGGGIVSPVVTTATITAPSLNVRNAPSTLNGDVIRRVSVGETYGVVGRTVDSTWWQINLGDNTTGWVFGRFVDVANPSSVPATDQDTRPDLQPTGYAVVAETNVNVRAQAAQGSALLAVMNTGDTAQILARNASATWWLVSYQGVTGWVAAGLVSELSGIDLTQIPIE</sequence>
<accession>A0A7S8IFW0</accession>
<feature type="signal peptide" evidence="1">
    <location>
        <begin position="1"/>
        <end position="27"/>
    </location>
</feature>
<protein>
    <submittedName>
        <fullName evidence="4">SH3 domain-containing protein</fullName>
    </submittedName>
</protein>
<gene>
    <name evidence="4" type="ORF">G4Y79_06535</name>
</gene>
<dbReference type="Gene3D" id="3.90.182.10">
    <property type="entry name" value="Toxin - Anthrax Protective Antigen,domain 1"/>
    <property type="match status" value="3"/>
</dbReference>
<feature type="domain" description="PA14" evidence="3">
    <location>
        <begin position="162"/>
        <end position="298"/>
    </location>
</feature>
<evidence type="ECO:0000313" key="5">
    <source>
        <dbReference type="Proteomes" id="UP000594468"/>
    </source>
</evidence>
<dbReference type="SMART" id="SM00287">
    <property type="entry name" value="SH3b"/>
    <property type="match status" value="2"/>
</dbReference>
<dbReference type="InterPro" id="IPR052354">
    <property type="entry name" value="Cell_Wall_Dynamics_Protein"/>
</dbReference>
<dbReference type="PROSITE" id="PS51820">
    <property type="entry name" value="PA14"/>
    <property type="match status" value="3"/>
</dbReference>
<dbReference type="EMBL" id="CP062983">
    <property type="protein sequence ID" value="QPC84031.1"/>
    <property type="molecule type" value="Genomic_DNA"/>
</dbReference>